<reference evidence="7 8" key="2">
    <citation type="submission" date="2019-01" db="EMBL/GenBank/DDBJ databases">
        <title>The decoding of complex shrimp genome reveals the adaptation for benthos swimmer, frequently molting mechanism and breeding impact on genome.</title>
        <authorList>
            <person name="Sun Y."/>
            <person name="Gao Y."/>
            <person name="Yu Y."/>
        </authorList>
    </citation>
    <scope>NUCLEOTIDE SEQUENCE [LARGE SCALE GENOMIC DNA]</scope>
    <source>
        <tissue evidence="7">Muscle</tissue>
    </source>
</reference>
<dbReference type="SUPFAM" id="SSF57850">
    <property type="entry name" value="RING/U-box"/>
    <property type="match status" value="1"/>
</dbReference>
<organism evidence="7 8">
    <name type="scientific">Penaeus vannamei</name>
    <name type="common">Whiteleg shrimp</name>
    <name type="synonym">Litopenaeus vannamei</name>
    <dbReference type="NCBI Taxonomy" id="6689"/>
    <lineage>
        <taxon>Eukaryota</taxon>
        <taxon>Metazoa</taxon>
        <taxon>Ecdysozoa</taxon>
        <taxon>Arthropoda</taxon>
        <taxon>Crustacea</taxon>
        <taxon>Multicrustacea</taxon>
        <taxon>Malacostraca</taxon>
        <taxon>Eumalacostraca</taxon>
        <taxon>Eucarida</taxon>
        <taxon>Decapoda</taxon>
        <taxon>Dendrobranchiata</taxon>
        <taxon>Penaeoidea</taxon>
        <taxon>Penaeidae</taxon>
        <taxon>Penaeus</taxon>
    </lineage>
</organism>
<accession>A0A423T846</accession>
<evidence type="ECO:0000256" key="2">
    <source>
        <dbReference type="ARBA" id="ARBA00022723"/>
    </source>
</evidence>
<dbReference type="SUPFAM" id="SSF50891">
    <property type="entry name" value="Cyclophilin-like"/>
    <property type="match status" value="1"/>
</dbReference>
<name>A0A423T846_PENVA</name>
<dbReference type="EMBL" id="QCYY01002126">
    <property type="protein sequence ID" value="ROT72612.1"/>
    <property type="molecule type" value="Genomic_DNA"/>
</dbReference>
<dbReference type="AlphaFoldDB" id="A0A423T846"/>
<dbReference type="Proteomes" id="UP000283509">
    <property type="component" value="Unassembled WGS sequence"/>
</dbReference>
<evidence type="ECO:0000256" key="3">
    <source>
        <dbReference type="ARBA" id="ARBA00022771"/>
    </source>
</evidence>
<evidence type="ECO:0000256" key="1">
    <source>
        <dbReference type="ARBA" id="ARBA00008518"/>
    </source>
</evidence>
<comment type="caution">
    <text evidence="7">The sequence shown here is derived from an EMBL/GenBank/DDBJ whole genome shotgun (WGS) entry which is preliminary data.</text>
</comment>
<evidence type="ECO:0000313" key="7">
    <source>
        <dbReference type="EMBL" id="ROT72612.1"/>
    </source>
</evidence>
<evidence type="ECO:0000313" key="8">
    <source>
        <dbReference type="Proteomes" id="UP000283509"/>
    </source>
</evidence>
<proteinExistence type="inferred from homology"/>
<dbReference type="InterPro" id="IPR029000">
    <property type="entry name" value="Cyclophilin-like_dom_sf"/>
</dbReference>
<dbReference type="InterPro" id="IPR018957">
    <property type="entry name" value="Znf_C3HC4_RING-type"/>
</dbReference>
<dbReference type="Gene3D" id="2.40.100.10">
    <property type="entry name" value="Cyclophilin-like"/>
    <property type="match status" value="1"/>
</dbReference>
<dbReference type="OrthoDB" id="6105938at2759"/>
<sequence length="549" mass="60347">MEFQCWDIICCYPPKPSAPAMFIYHTQGHGFSGASPCAKRMEDVELGCSVCQEAYDDSRARSPRNLGCGHSVCTACVEEIISRNRKCPECRRPFYAATASSLPVNYPLLRLSRSLAAMRLQQPQATAVATPAATSAPADGQQDAGECAAHVSRMIYRCMTCKVWACQDCLVMDHVLPPQGHCEILPVDQALEEMKKGHLEIISTTYQTLQGLKNYMASQISILDSNKRLHDETINSLRNITQGELNIVQDIDTKKKQITDKLSEVDCWVESLRETEACIVQAQSVRELANAKLAAKDCVSNVESCITKEQERHCQLQLILPQIGKHDLTGVLQMAKSMYVMHEDGGRQRWARVSVHDCLLHLHALTENPPPSNSLTFSYSSVRSLVPTEATTAFLDLGWQGQTQGRVYVRMFGDTRRGQQFLLLCSGEKGPCYRLTRFFDADRIGERGEIIRGGDYEHNDGTGGAAIMDGLLSGGVYHREAVAGLVVGAHASQAERLGVFGIILTEWPGNKTDTGFGLVTSGLGTLKSAARHKPVTDVTIENCGLVIPI</sequence>
<dbReference type="PROSITE" id="PS50089">
    <property type="entry name" value="ZF_RING_2"/>
    <property type="match status" value="1"/>
</dbReference>
<dbReference type="InterPro" id="IPR001841">
    <property type="entry name" value="Znf_RING"/>
</dbReference>
<evidence type="ECO:0000259" key="6">
    <source>
        <dbReference type="PROSITE" id="PS50089"/>
    </source>
</evidence>
<dbReference type="PANTHER" id="PTHR24103">
    <property type="entry name" value="E3 UBIQUITIN-PROTEIN LIGASE TRIM"/>
    <property type="match status" value="1"/>
</dbReference>
<dbReference type="InterPro" id="IPR017907">
    <property type="entry name" value="Znf_RING_CS"/>
</dbReference>
<dbReference type="InterPro" id="IPR050143">
    <property type="entry name" value="TRIM/RBCC"/>
</dbReference>
<dbReference type="InterPro" id="IPR013083">
    <property type="entry name" value="Znf_RING/FYVE/PHD"/>
</dbReference>
<dbReference type="Pfam" id="PF00097">
    <property type="entry name" value="zf-C3HC4"/>
    <property type="match status" value="1"/>
</dbReference>
<dbReference type="Gene3D" id="3.30.40.10">
    <property type="entry name" value="Zinc/RING finger domain, C3HC4 (zinc finger)"/>
    <property type="match status" value="1"/>
</dbReference>
<gene>
    <name evidence="7" type="ORF">C7M84_008973</name>
</gene>
<comment type="similarity">
    <text evidence="1">Belongs to the TRIM/RBCC family.</text>
</comment>
<keyword evidence="2" id="KW-0479">Metal-binding</keyword>
<keyword evidence="4" id="KW-0862">Zinc</keyword>
<evidence type="ECO:0000256" key="4">
    <source>
        <dbReference type="ARBA" id="ARBA00022833"/>
    </source>
</evidence>
<feature type="domain" description="RING-type" evidence="6">
    <location>
        <begin position="48"/>
        <end position="91"/>
    </location>
</feature>
<evidence type="ECO:0000256" key="5">
    <source>
        <dbReference type="PROSITE-ProRule" id="PRU00175"/>
    </source>
</evidence>
<dbReference type="PROSITE" id="PS00518">
    <property type="entry name" value="ZF_RING_1"/>
    <property type="match status" value="1"/>
</dbReference>
<dbReference type="GO" id="GO:0008270">
    <property type="term" value="F:zinc ion binding"/>
    <property type="evidence" value="ECO:0007669"/>
    <property type="project" value="UniProtKB-KW"/>
</dbReference>
<protein>
    <recommendedName>
        <fullName evidence="6">RING-type domain-containing protein</fullName>
    </recommendedName>
</protein>
<keyword evidence="3 5" id="KW-0863">Zinc-finger</keyword>
<reference evidence="7 8" key="1">
    <citation type="submission" date="2018-04" db="EMBL/GenBank/DDBJ databases">
        <authorList>
            <person name="Zhang X."/>
            <person name="Yuan J."/>
            <person name="Li F."/>
            <person name="Xiang J."/>
        </authorList>
    </citation>
    <scope>NUCLEOTIDE SEQUENCE [LARGE SCALE GENOMIC DNA]</scope>
    <source>
        <tissue evidence="7">Muscle</tissue>
    </source>
</reference>
<dbReference type="SMART" id="SM00184">
    <property type="entry name" value="RING"/>
    <property type="match status" value="1"/>
</dbReference>
<keyword evidence="8" id="KW-1185">Reference proteome</keyword>